<accession>A0ABT8IWQ5</accession>
<evidence type="ECO:0000256" key="1">
    <source>
        <dbReference type="ARBA" id="ARBA00006534"/>
    </source>
</evidence>
<name>A0ABT8IWQ5_9MICO</name>
<keyword evidence="3" id="KW-0378">Hydrolase</keyword>
<organism evidence="5 6">
    <name type="scientific">Leifsonia virtsii</name>
    <dbReference type="NCBI Taxonomy" id="3035915"/>
    <lineage>
        <taxon>Bacteria</taxon>
        <taxon>Bacillati</taxon>
        <taxon>Actinomycetota</taxon>
        <taxon>Actinomycetes</taxon>
        <taxon>Micrococcales</taxon>
        <taxon>Microbacteriaceae</taxon>
        <taxon>Leifsonia</taxon>
    </lineage>
</organism>
<dbReference type="Pfam" id="PF03575">
    <property type="entry name" value="Peptidase_S51"/>
    <property type="match status" value="1"/>
</dbReference>
<evidence type="ECO:0000256" key="4">
    <source>
        <dbReference type="ARBA" id="ARBA00022825"/>
    </source>
</evidence>
<dbReference type="EMBL" id="JAROCB010000002">
    <property type="protein sequence ID" value="MDN4597263.1"/>
    <property type="molecule type" value="Genomic_DNA"/>
</dbReference>
<evidence type="ECO:0000256" key="2">
    <source>
        <dbReference type="ARBA" id="ARBA00022670"/>
    </source>
</evidence>
<dbReference type="InterPro" id="IPR005320">
    <property type="entry name" value="Peptidase_S51"/>
</dbReference>
<proteinExistence type="inferred from homology"/>
<keyword evidence="4" id="KW-0720">Serine protease</keyword>
<evidence type="ECO:0000313" key="6">
    <source>
        <dbReference type="Proteomes" id="UP001174210"/>
    </source>
</evidence>
<comment type="similarity">
    <text evidence="1">Belongs to the peptidase S51 family.</text>
</comment>
<keyword evidence="6" id="KW-1185">Reference proteome</keyword>
<evidence type="ECO:0000313" key="5">
    <source>
        <dbReference type="EMBL" id="MDN4597263.1"/>
    </source>
</evidence>
<keyword evidence="2" id="KW-0645">Protease</keyword>
<dbReference type="RefSeq" id="WP_301218103.1">
    <property type="nucleotide sequence ID" value="NZ_JAROCB010000002.1"/>
</dbReference>
<evidence type="ECO:0000256" key="3">
    <source>
        <dbReference type="ARBA" id="ARBA00022801"/>
    </source>
</evidence>
<protein>
    <submittedName>
        <fullName evidence="5">Type 1 glutamine amidotransferase-like domain-containing protein</fullName>
    </submittedName>
</protein>
<dbReference type="Proteomes" id="UP001174210">
    <property type="component" value="Unassembled WGS sequence"/>
</dbReference>
<dbReference type="Gene3D" id="3.40.50.880">
    <property type="match status" value="1"/>
</dbReference>
<sequence length="221" mass="24024">MKLLLTSGGVTNQGIRDALIGMLGKPIAESDALFIPTAQWGQPVCGPQSVWRSTAGRGDGSLVGLGWRSVGVLELTALPSIDDERWVPWVREADVLLVDGGEARYLATWLQRSKLADLLPELTDTVWVGVSAGSMVLTPRVGGEFLDWQPDGPDDTLGLVDFSIFPHLDYPGWSGNTLEAARRWATRIPGRSYAIDDQTAIAVVDGDIEVVGDGRWERFDH</sequence>
<reference evidence="5" key="1">
    <citation type="submission" date="2023-03" db="EMBL/GenBank/DDBJ databases">
        <title>MT1 and MT2 Draft Genomes of Novel Species.</title>
        <authorList>
            <person name="Venkateswaran K."/>
        </authorList>
    </citation>
    <scope>NUCLEOTIDE SEQUENCE</scope>
    <source>
        <strain evidence="5">F6_8S_P_1A</strain>
    </source>
</reference>
<comment type="caution">
    <text evidence="5">The sequence shown here is derived from an EMBL/GenBank/DDBJ whole genome shotgun (WGS) entry which is preliminary data.</text>
</comment>
<dbReference type="InterPro" id="IPR029062">
    <property type="entry name" value="Class_I_gatase-like"/>
</dbReference>
<gene>
    <name evidence="5" type="ORF">P5G59_08940</name>
</gene>
<dbReference type="SUPFAM" id="SSF52317">
    <property type="entry name" value="Class I glutamine amidotransferase-like"/>
    <property type="match status" value="1"/>
</dbReference>